<sequence length="306" mass="35768">MIDFHPPRLEEKPWVDELLRRADYRGCDYNFTNLFVWSRAYHQEIARVDDFLVTHVCGRMGCSFMFPAGGGDLASVIRKLEEEAARRGEPLRLVCLTPRQMAELEEFFPGQFTFTADRDGYDYLYEIDRLADLGGKRLHAKRNHINRFMENNPSWTYEEITPESLGECLAMDKEWYRRSLAREGEAEERDLGDEGVALRQAMEHYQALGLEGGLIRVYGEVVAFTMGDLLNSDTYDVHFEKAYGELQGAYAMINREFARWVRGRHPNVRYLNREDDMGVEGLRKAKESYYPDQMVEKHTAMWKRET</sequence>
<dbReference type="SUPFAM" id="SSF55729">
    <property type="entry name" value="Acyl-CoA N-acyltransferases (Nat)"/>
    <property type="match status" value="2"/>
</dbReference>
<proteinExistence type="predicted"/>
<dbReference type="InterPro" id="IPR016732">
    <property type="entry name" value="UCP018688"/>
</dbReference>
<dbReference type="RefSeq" id="WP_186906780.1">
    <property type="nucleotide sequence ID" value="NZ_JACOPP010000003.1"/>
</dbReference>
<dbReference type="PANTHER" id="PTHR41373:SF1">
    <property type="entry name" value="PHOSPHATIDYLGLYCEROL LYSYLTRANSFERASE C-TERMINAL DOMAIN-CONTAINING PROTEIN"/>
    <property type="match status" value="1"/>
</dbReference>
<dbReference type="PIRSF" id="PIRSF018688">
    <property type="entry name" value="UCP018688"/>
    <property type="match status" value="1"/>
</dbReference>
<name>A0A8J6JCQ5_9FIRM</name>
<dbReference type="InterPro" id="IPR024320">
    <property type="entry name" value="LPG_synthase_C"/>
</dbReference>
<dbReference type="Proteomes" id="UP000661435">
    <property type="component" value="Unassembled WGS sequence"/>
</dbReference>
<evidence type="ECO:0000313" key="3">
    <source>
        <dbReference type="Proteomes" id="UP000661435"/>
    </source>
</evidence>
<dbReference type="AlphaFoldDB" id="A0A8J6JCQ5"/>
<reference evidence="2" key="1">
    <citation type="submission" date="2020-08" db="EMBL/GenBank/DDBJ databases">
        <title>Genome public.</title>
        <authorList>
            <person name="Liu C."/>
            <person name="Sun Q."/>
        </authorList>
    </citation>
    <scope>NUCLEOTIDE SEQUENCE</scope>
    <source>
        <strain evidence="2">NSJ-51</strain>
    </source>
</reference>
<feature type="domain" description="Phosphatidylglycerol lysyltransferase C-terminal" evidence="1">
    <location>
        <begin position="22"/>
        <end position="300"/>
    </location>
</feature>
<organism evidence="2 3">
    <name type="scientific">Lawsonibacter hominis</name>
    <dbReference type="NCBI Taxonomy" id="2763053"/>
    <lineage>
        <taxon>Bacteria</taxon>
        <taxon>Bacillati</taxon>
        <taxon>Bacillota</taxon>
        <taxon>Clostridia</taxon>
        <taxon>Eubacteriales</taxon>
        <taxon>Oscillospiraceae</taxon>
        <taxon>Lawsonibacter</taxon>
    </lineage>
</organism>
<comment type="caution">
    <text evidence="2">The sequence shown here is derived from an EMBL/GenBank/DDBJ whole genome shotgun (WGS) entry which is preliminary data.</text>
</comment>
<dbReference type="InterPro" id="IPR016181">
    <property type="entry name" value="Acyl_CoA_acyltransferase"/>
</dbReference>
<dbReference type="Gene3D" id="3.40.630.30">
    <property type="match status" value="1"/>
</dbReference>
<dbReference type="EMBL" id="JACOPP010000003">
    <property type="protein sequence ID" value="MBC5732882.1"/>
    <property type="molecule type" value="Genomic_DNA"/>
</dbReference>
<evidence type="ECO:0000313" key="2">
    <source>
        <dbReference type="EMBL" id="MBC5732882.1"/>
    </source>
</evidence>
<protein>
    <submittedName>
        <fullName evidence="2">DUF2156 domain-containing protein</fullName>
    </submittedName>
</protein>
<keyword evidence="3" id="KW-1185">Reference proteome</keyword>
<dbReference type="Pfam" id="PF09924">
    <property type="entry name" value="LPG_synthase_C"/>
    <property type="match status" value="1"/>
</dbReference>
<gene>
    <name evidence="2" type="ORF">H8S57_03945</name>
</gene>
<dbReference type="PANTHER" id="PTHR41373">
    <property type="entry name" value="DUF2156 DOMAIN-CONTAINING PROTEIN"/>
    <property type="match status" value="1"/>
</dbReference>
<accession>A0A8J6JCQ5</accession>
<evidence type="ECO:0000259" key="1">
    <source>
        <dbReference type="Pfam" id="PF09924"/>
    </source>
</evidence>